<comment type="caution">
    <text evidence="9">The sequence shown here is derived from an EMBL/GenBank/DDBJ whole genome shotgun (WGS) entry which is preliminary data.</text>
</comment>
<feature type="transmembrane region" description="Helical" evidence="6">
    <location>
        <begin position="688"/>
        <end position="709"/>
    </location>
</feature>
<evidence type="ECO:0000313" key="10">
    <source>
        <dbReference type="Proteomes" id="UP000276568"/>
    </source>
</evidence>
<evidence type="ECO:0000256" key="6">
    <source>
        <dbReference type="SAM" id="Phobius"/>
    </source>
</evidence>
<dbReference type="PANTHER" id="PTHR30287:SF2">
    <property type="entry name" value="BLL1001 PROTEIN"/>
    <property type="match status" value="1"/>
</dbReference>
<accession>A0A3N0I407</accession>
<dbReference type="AlphaFoldDB" id="A0A3N0I407"/>
<feature type="domain" description="ABC3 transporter permease C-terminal" evidence="7">
    <location>
        <begin position="325"/>
        <end position="432"/>
    </location>
</feature>
<feature type="transmembrane region" description="Helical" evidence="6">
    <location>
        <begin position="413"/>
        <end position="433"/>
    </location>
</feature>
<keyword evidence="3 6" id="KW-0812">Transmembrane</keyword>
<gene>
    <name evidence="9" type="ORF">EDX97_04110</name>
</gene>
<dbReference type="OrthoDB" id="2934570at2"/>
<keyword evidence="2" id="KW-1003">Cell membrane</keyword>
<evidence type="ECO:0000256" key="3">
    <source>
        <dbReference type="ARBA" id="ARBA00022692"/>
    </source>
</evidence>
<sequence>MVMVMRNPLQKRIVRELRTEWKKYLVVSVFMILTIGFVSAIYVTNGSILATAKNSQSIYHLEDGHFELKKKASAVLQKKIASGEKADIKAYYQKQAYKKIDATIPEADRQAAYKQAEQEIDSEYQKAIDEYDLNDSAFMSQKVKIYPNFFKETTEKINHKSSTIRIYTIRKSINRACVMEGSLPKKNNEIAIDRMHADNAGIKVGDTLKIGHQTFIVSGLVANVDYTALFQKNSDVMFDALTFDVGLVTNRAFASIDTTIHYNYAYKFTNQKGSNSKAAYDFLAALITQTETNNNKIEDFLPAYINQAIQFTQEDMGSDRAMCGMILYILIVVMAFIFAITISSTITKEASVIGTLRSLGYTKKELWNHFMIMPMLVMLFACCIGNLLGYTILKNVVVQLYYNSYSLPTYHTLFSWDAFIQTTAVPLCLMLVIDGCMIHKKLQLSPLSFLRNDLSKAKQPHTIPLRHGSFMHRIRARVFLQNIPAYLILFIGIFFVMLMLSIAIGLPDTLSYYQNNVSSLMLAKNETILNDENIQTHVASAESFFQKTLEYKTDSFREDVSVFGVQPNSSYVKSKQIKQLKRHQILISQSIHDKYDVQVGDTITLHGKYDSSTYKLKVAGIYNYSGSLAIFMSNTQFRSMFDEYAKGWFSNKKINEIDRDSIATTITKKDVIKVAKQLDHSMGSFMKYFQYLCTGCAVILLYLLTKLIIERNEKAISMTKILGYTTKEIVKIYIVPTTIVVFLSVLVSTFMSEWLMIWIWKAMMQRMDGWFAFVLSTYGKIYMILLVFVGYLFVMMLDIQRIRKIPMDSVLKNNS</sequence>
<dbReference type="EMBL" id="RJQC01000001">
    <property type="protein sequence ID" value="RNM31745.1"/>
    <property type="molecule type" value="Genomic_DNA"/>
</dbReference>
<evidence type="ECO:0000259" key="8">
    <source>
        <dbReference type="Pfam" id="PF12704"/>
    </source>
</evidence>
<feature type="domain" description="ABC3 transporter permease C-terminal" evidence="7">
    <location>
        <begin position="692"/>
        <end position="806"/>
    </location>
</feature>
<dbReference type="Pfam" id="PF12704">
    <property type="entry name" value="MacB_PCD"/>
    <property type="match status" value="1"/>
</dbReference>
<evidence type="ECO:0000256" key="1">
    <source>
        <dbReference type="ARBA" id="ARBA00004651"/>
    </source>
</evidence>
<feature type="transmembrane region" description="Helical" evidence="6">
    <location>
        <begin position="483"/>
        <end position="506"/>
    </location>
</feature>
<protein>
    <submittedName>
        <fullName evidence="9">ABC transporter permease</fullName>
    </submittedName>
</protein>
<proteinExistence type="predicted"/>
<dbReference type="PANTHER" id="PTHR30287">
    <property type="entry name" value="MEMBRANE COMPONENT OF PREDICTED ABC SUPERFAMILY METABOLITE UPTAKE TRANSPORTER"/>
    <property type="match status" value="1"/>
</dbReference>
<evidence type="ECO:0000256" key="2">
    <source>
        <dbReference type="ARBA" id="ARBA00022475"/>
    </source>
</evidence>
<dbReference type="GO" id="GO:0005886">
    <property type="term" value="C:plasma membrane"/>
    <property type="evidence" value="ECO:0007669"/>
    <property type="project" value="UniProtKB-SubCell"/>
</dbReference>
<feature type="transmembrane region" description="Helical" evidence="6">
    <location>
        <begin position="770"/>
        <end position="794"/>
    </location>
</feature>
<name>A0A3N0I407_9FIRM</name>
<feature type="transmembrane region" description="Helical" evidence="6">
    <location>
        <begin position="325"/>
        <end position="346"/>
    </location>
</feature>
<feature type="transmembrane region" description="Helical" evidence="6">
    <location>
        <begin position="730"/>
        <end position="750"/>
    </location>
</feature>
<evidence type="ECO:0000256" key="5">
    <source>
        <dbReference type="ARBA" id="ARBA00023136"/>
    </source>
</evidence>
<keyword evidence="5 6" id="KW-0472">Membrane</keyword>
<feature type="domain" description="MacB-like periplasmic core" evidence="8">
    <location>
        <begin position="487"/>
        <end position="641"/>
    </location>
</feature>
<comment type="subcellular location">
    <subcellularLocation>
        <location evidence="1">Cell membrane</location>
        <topology evidence="1">Multi-pass membrane protein</topology>
    </subcellularLocation>
</comment>
<dbReference type="InterPro" id="IPR003838">
    <property type="entry name" value="ABC3_permease_C"/>
</dbReference>
<evidence type="ECO:0000313" key="9">
    <source>
        <dbReference type="EMBL" id="RNM31745.1"/>
    </source>
</evidence>
<keyword evidence="4 6" id="KW-1133">Transmembrane helix</keyword>
<reference evidence="9 10" key="1">
    <citation type="submission" date="2018-11" db="EMBL/GenBank/DDBJ databases">
        <title>Clostridium sp. nov., a member of the family Erysipelotrichaceae isolated from pig faeces.</title>
        <authorList>
            <person name="Chang Y.-H."/>
        </authorList>
    </citation>
    <scope>NUCLEOTIDE SEQUENCE [LARGE SCALE GENOMIC DNA]</scope>
    <source>
        <strain evidence="9 10">YH-panp20</strain>
    </source>
</reference>
<dbReference type="Proteomes" id="UP000276568">
    <property type="component" value="Unassembled WGS sequence"/>
</dbReference>
<dbReference type="InterPro" id="IPR038766">
    <property type="entry name" value="Membrane_comp_ABC_pdt"/>
</dbReference>
<feature type="transmembrane region" description="Helical" evidence="6">
    <location>
        <begin position="21"/>
        <end position="43"/>
    </location>
</feature>
<organism evidence="9 10">
    <name type="scientific">Absicoccus porci</name>
    <dbReference type="NCBI Taxonomy" id="2486576"/>
    <lineage>
        <taxon>Bacteria</taxon>
        <taxon>Bacillati</taxon>
        <taxon>Bacillota</taxon>
        <taxon>Erysipelotrichia</taxon>
        <taxon>Erysipelotrichales</taxon>
        <taxon>Erysipelotrichaceae</taxon>
        <taxon>Absicoccus</taxon>
    </lineage>
</organism>
<evidence type="ECO:0000256" key="4">
    <source>
        <dbReference type="ARBA" id="ARBA00022989"/>
    </source>
</evidence>
<keyword evidence="10" id="KW-1185">Reference proteome</keyword>
<dbReference type="Pfam" id="PF02687">
    <property type="entry name" value="FtsX"/>
    <property type="match status" value="2"/>
</dbReference>
<feature type="transmembrane region" description="Helical" evidence="6">
    <location>
        <begin position="366"/>
        <end position="393"/>
    </location>
</feature>
<evidence type="ECO:0000259" key="7">
    <source>
        <dbReference type="Pfam" id="PF02687"/>
    </source>
</evidence>
<dbReference type="InterPro" id="IPR025857">
    <property type="entry name" value="MacB_PCD"/>
</dbReference>